<accession>A0A2T7DXT0</accession>
<evidence type="ECO:0000313" key="1">
    <source>
        <dbReference type="EMBL" id="PUZ60384.1"/>
    </source>
</evidence>
<reference evidence="1 2" key="1">
    <citation type="submission" date="2018-04" db="EMBL/GenBank/DDBJ databases">
        <title>WGS assembly of Panicum hallii var. hallii HAL2.</title>
        <authorList>
            <person name="Lovell J."/>
            <person name="Jenkins J."/>
            <person name="Lowry D."/>
            <person name="Mamidi S."/>
            <person name="Sreedasyam A."/>
            <person name="Weng X."/>
            <person name="Barry K."/>
            <person name="Bonette J."/>
            <person name="Campitelli B."/>
            <person name="Daum C."/>
            <person name="Gordon S."/>
            <person name="Gould B."/>
            <person name="Lipzen A."/>
            <person name="MacQueen A."/>
            <person name="Palacio-Mejia J."/>
            <person name="Plott C."/>
            <person name="Shakirov E."/>
            <person name="Shu S."/>
            <person name="Yoshinaga Y."/>
            <person name="Zane M."/>
            <person name="Rokhsar D."/>
            <person name="Grimwood J."/>
            <person name="Schmutz J."/>
            <person name="Juenger T."/>
        </authorList>
    </citation>
    <scope>NUCLEOTIDE SEQUENCE [LARGE SCALE GENOMIC DNA]</scope>
    <source>
        <strain evidence="2">cv. HAL2</strain>
    </source>
</reference>
<dbReference type="AlphaFoldDB" id="A0A2T7DXT0"/>
<dbReference type="Proteomes" id="UP000244336">
    <property type="component" value="Chromosome 4"/>
</dbReference>
<dbReference type="EMBL" id="CM009752">
    <property type="protein sequence ID" value="PUZ60384.1"/>
    <property type="molecule type" value="Genomic_DNA"/>
</dbReference>
<organism evidence="1 2">
    <name type="scientific">Panicum hallii var. hallii</name>
    <dbReference type="NCBI Taxonomy" id="1504633"/>
    <lineage>
        <taxon>Eukaryota</taxon>
        <taxon>Viridiplantae</taxon>
        <taxon>Streptophyta</taxon>
        <taxon>Embryophyta</taxon>
        <taxon>Tracheophyta</taxon>
        <taxon>Spermatophyta</taxon>
        <taxon>Magnoliopsida</taxon>
        <taxon>Liliopsida</taxon>
        <taxon>Poales</taxon>
        <taxon>Poaceae</taxon>
        <taxon>PACMAD clade</taxon>
        <taxon>Panicoideae</taxon>
        <taxon>Panicodae</taxon>
        <taxon>Paniceae</taxon>
        <taxon>Panicinae</taxon>
        <taxon>Panicum</taxon>
        <taxon>Panicum sect. Panicum</taxon>
    </lineage>
</organism>
<evidence type="ECO:0000313" key="2">
    <source>
        <dbReference type="Proteomes" id="UP000244336"/>
    </source>
</evidence>
<gene>
    <name evidence="1" type="ORF">GQ55_4G120800</name>
</gene>
<sequence length="80" mass="8427">MNALASCHSCRVRSESISVLFRGQSRGAILIAPPHLPPRHLGAPATRSRVPGEASCSPAHLPAWLLAPPRPAVTLVITFG</sequence>
<name>A0A2T7DXT0_9POAL</name>
<proteinExistence type="predicted"/>
<keyword evidence="2" id="KW-1185">Reference proteome</keyword>
<dbReference type="Gramene" id="PUZ60384">
    <property type="protein sequence ID" value="PUZ60384"/>
    <property type="gene ID" value="GQ55_4G120800"/>
</dbReference>
<protein>
    <submittedName>
        <fullName evidence="1">Uncharacterized protein</fullName>
    </submittedName>
</protein>